<dbReference type="OrthoDB" id="9780765at2"/>
<evidence type="ECO:0000256" key="1">
    <source>
        <dbReference type="ARBA" id="ARBA00022801"/>
    </source>
</evidence>
<dbReference type="STRING" id="1777143.AWB82_02699"/>
<dbReference type="InterPro" id="IPR000639">
    <property type="entry name" value="Epox_hydrolase-like"/>
</dbReference>
<dbReference type="EMBL" id="FCOJ02000016">
    <property type="protein sequence ID" value="SAK59682.1"/>
    <property type="molecule type" value="Genomic_DNA"/>
</dbReference>
<proteinExistence type="predicted"/>
<keyword evidence="1 3" id="KW-0378">Hydrolase</keyword>
<evidence type="ECO:0000313" key="4">
    <source>
        <dbReference type="Proteomes" id="UP000054596"/>
    </source>
</evidence>
<dbReference type="RefSeq" id="WP_086967754.1">
    <property type="nucleotide sequence ID" value="NZ_FCOJ02000016.1"/>
</dbReference>
<keyword evidence="4" id="KW-1185">Reference proteome</keyword>
<dbReference type="PRINTS" id="PR00111">
    <property type="entry name" value="ABHYDROLASE"/>
</dbReference>
<protein>
    <submittedName>
        <fullName evidence="3">Alpha/beta hydrolase fold protein</fullName>
    </submittedName>
</protein>
<name>A0A158APE8_9BURK</name>
<dbReference type="SUPFAM" id="SSF53474">
    <property type="entry name" value="alpha/beta-Hydrolases"/>
    <property type="match status" value="1"/>
</dbReference>
<dbReference type="InterPro" id="IPR029058">
    <property type="entry name" value="AB_hydrolase_fold"/>
</dbReference>
<dbReference type="PANTHER" id="PTHR43798">
    <property type="entry name" value="MONOACYLGLYCEROL LIPASE"/>
    <property type="match status" value="1"/>
</dbReference>
<dbReference type="InterPro" id="IPR000073">
    <property type="entry name" value="AB_hydrolase_1"/>
</dbReference>
<dbReference type="SMART" id="SM00824">
    <property type="entry name" value="PKS_TE"/>
    <property type="match status" value="1"/>
</dbReference>
<dbReference type="PRINTS" id="PR00412">
    <property type="entry name" value="EPOXHYDRLASE"/>
</dbReference>
<comment type="caution">
    <text evidence="3">The sequence shown here is derived from an EMBL/GenBank/DDBJ whole genome shotgun (WGS) entry which is preliminary data.</text>
</comment>
<dbReference type="InterPro" id="IPR020802">
    <property type="entry name" value="TesA-like"/>
</dbReference>
<evidence type="ECO:0000313" key="3">
    <source>
        <dbReference type="EMBL" id="SAK59682.1"/>
    </source>
</evidence>
<accession>A0A158APE8</accession>
<dbReference type="PANTHER" id="PTHR43798:SF31">
    <property type="entry name" value="AB HYDROLASE SUPERFAMILY PROTEIN YCLE"/>
    <property type="match status" value="1"/>
</dbReference>
<dbReference type="Pfam" id="PF12697">
    <property type="entry name" value="Abhydrolase_6"/>
    <property type="match status" value="1"/>
</dbReference>
<organism evidence="3 4">
    <name type="scientific">Caballeronia glebae</name>
    <dbReference type="NCBI Taxonomy" id="1777143"/>
    <lineage>
        <taxon>Bacteria</taxon>
        <taxon>Pseudomonadati</taxon>
        <taxon>Pseudomonadota</taxon>
        <taxon>Betaproteobacteria</taxon>
        <taxon>Burkholderiales</taxon>
        <taxon>Burkholderiaceae</taxon>
        <taxon>Caballeronia</taxon>
    </lineage>
</organism>
<sequence>MEIETNGTRIHVALQGSGDLALVFLHYYGGSSRTWDRVATRLSDRYRIVATDHRGWGDSDAPADGYRIADLADDAEGVIKALNLRRYVLVGHSMGGKVAQLIASRRPDGLEGLVLVAPSPPSPMLLSDAERATLSGAYRSRESIEFVIDHVLTAKPLDAACREQVIEDSLKAAPQAKAAWPDVAMREDITAAVAAIDVPTVVIAGELDQVDRVATLQAELLPRIPHAAMHILPGAGHLSPLEAPADVARIIASFLTELEKSAQCAASLPIPSP</sequence>
<gene>
    <name evidence="3" type="ORF">AWB82_02699</name>
</gene>
<evidence type="ECO:0000259" key="2">
    <source>
        <dbReference type="SMART" id="SM00824"/>
    </source>
</evidence>
<dbReference type="Proteomes" id="UP000054596">
    <property type="component" value="Unassembled WGS sequence"/>
</dbReference>
<dbReference type="GO" id="GO:0016787">
    <property type="term" value="F:hydrolase activity"/>
    <property type="evidence" value="ECO:0007669"/>
    <property type="project" value="UniProtKB-KW"/>
</dbReference>
<dbReference type="Gene3D" id="3.40.50.1820">
    <property type="entry name" value="alpha/beta hydrolase"/>
    <property type="match status" value="1"/>
</dbReference>
<reference evidence="3" key="1">
    <citation type="submission" date="2016-01" db="EMBL/GenBank/DDBJ databases">
        <authorList>
            <person name="Peeters C."/>
        </authorList>
    </citation>
    <scope>NUCLEOTIDE SEQUENCE [LARGE SCALE GENOMIC DNA]</scope>
    <source>
        <strain evidence="3">LMG 29325</strain>
    </source>
</reference>
<feature type="domain" description="Thioesterase TesA-like" evidence="2">
    <location>
        <begin position="29"/>
        <end position="221"/>
    </location>
</feature>
<dbReference type="InterPro" id="IPR050266">
    <property type="entry name" value="AB_hydrolase_sf"/>
</dbReference>
<dbReference type="GO" id="GO:0016020">
    <property type="term" value="C:membrane"/>
    <property type="evidence" value="ECO:0007669"/>
    <property type="project" value="TreeGrafter"/>
</dbReference>
<dbReference type="AlphaFoldDB" id="A0A158APE8"/>